<dbReference type="GO" id="GO:0000160">
    <property type="term" value="P:phosphorelay signal transduction system"/>
    <property type="evidence" value="ECO:0007669"/>
    <property type="project" value="InterPro"/>
</dbReference>
<dbReference type="EMBL" id="QBKT01000004">
    <property type="protein sequence ID" value="PTX61428.1"/>
    <property type="molecule type" value="Genomic_DNA"/>
</dbReference>
<dbReference type="GO" id="GO:0003677">
    <property type="term" value="F:DNA binding"/>
    <property type="evidence" value="ECO:0007669"/>
    <property type="project" value="UniProtKB-KW"/>
</dbReference>
<feature type="domain" description="Response regulatory" evidence="2">
    <location>
        <begin position="6"/>
        <end position="136"/>
    </location>
</feature>
<keyword evidence="4" id="KW-1185">Reference proteome</keyword>
<dbReference type="RefSeq" id="WP_108114671.1">
    <property type="nucleotide sequence ID" value="NZ_QBKT01000004.1"/>
</dbReference>
<dbReference type="SUPFAM" id="SSF52172">
    <property type="entry name" value="CheY-like"/>
    <property type="match status" value="1"/>
</dbReference>
<dbReference type="PROSITE" id="PS00092">
    <property type="entry name" value="N6_MTASE"/>
    <property type="match status" value="1"/>
</dbReference>
<dbReference type="PROSITE" id="PS50110">
    <property type="entry name" value="RESPONSE_REGULATORY"/>
    <property type="match status" value="1"/>
</dbReference>
<reference evidence="3 4" key="1">
    <citation type="submission" date="2018-04" db="EMBL/GenBank/DDBJ databases">
        <title>Genomic Encyclopedia of Archaeal and Bacterial Type Strains, Phase II (KMG-II): from individual species to whole genera.</title>
        <authorList>
            <person name="Goeker M."/>
        </authorList>
    </citation>
    <scope>NUCLEOTIDE SEQUENCE [LARGE SCALE GENOMIC DNA]</scope>
    <source>
        <strain evidence="3 4">DSM 25731</strain>
    </source>
</reference>
<evidence type="ECO:0000313" key="3">
    <source>
        <dbReference type="EMBL" id="PTX61428.1"/>
    </source>
</evidence>
<dbReference type="Gene3D" id="3.40.50.2300">
    <property type="match status" value="1"/>
</dbReference>
<proteinExistence type="predicted"/>
<name>A0A2T6BZE6_9FLAO</name>
<evidence type="ECO:0000256" key="1">
    <source>
        <dbReference type="PROSITE-ProRule" id="PRU00169"/>
    </source>
</evidence>
<keyword evidence="3" id="KW-0238">DNA-binding</keyword>
<dbReference type="SMART" id="SM00448">
    <property type="entry name" value="REC"/>
    <property type="match status" value="1"/>
</dbReference>
<gene>
    <name evidence="3" type="ORF">C8N46_10471</name>
</gene>
<dbReference type="GO" id="GO:0032259">
    <property type="term" value="P:methylation"/>
    <property type="evidence" value="ECO:0007669"/>
    <property type="project" value="InterPro"/>
</dbReference>
<dbReference type="InterPro" id="IPR001789">
    <property type="entry name" value="Sig_transdc_resp-reg_receiver"/>
</dbReference>
<accession>A0A2T6BZE6</accession>
<comment type="caution">
    <text evidence="3">The sequence shown here is derived from an EMBL/GenBank/DDBJ whole genome shotgun (WGS) entry which is preliminary data.</text>
</comment>
<organism evidence="3 4">
    <name type="scientific">Kordia periserrulae</name>
    <dbReference type="NCBI Taxonomy" id="701523"/>
    <lineage>
        <taxon>Bacteria</taxon>
        <taxon>Pseudomonadati</taxon>
        <taxon>Bacteroidota</taxon>
        <taxon>Flavobacteriia</taxon>
        <taxon>Flavobacteriales</taxon>
        <taxon>Flavobacteriaceae</taxon>
        <taxon>Kordia</taxon>
    </lineage>
</organism>
<evidence type="ECO:0000313" key="4">
    <source>
        <dbReference type="Proteomes" id="UP000244090"/>
    </source>
</evidence>
<evidence type="ECO:0000259" key="2">
    <source>
        <dbReference type="PROSITE" id="PS50110"/>
    </source>
</evidence>
<sequence>MNKDIKVLIVDDHPMIIEGYKNALLGINSDEMTLRIDTSDSCDGAYAKIKNASTGTPYDVIFLDIKLPPSSDGKIISGEDLGIKVKELLPDTKVVILTMFNNNFRIHNILKNINPDGFLVKSDVTSDELMRAFQVVLTDPPYYSHTVTKLLRTRIINEVVLDDIDRNILFHLSKGIKTKNLTEYIPLSLAAIEKRKRHLKEVFDVEKKGDESLLEQARNTGFL</sequence>
<protein>
    <submittedName>
        <fullName evidence="3">DNA-binding NarL/FixJ family response regulator</fullName>
    </submittedName>
</protein>
<dbReference type="GO" id="GO:0008168">
    <property type="term" value="F:methyltransferase activity"/>
    <property type="evidence" value="ECO:0007669"/>
    <property type="project" value="InterPro"/>
</dbReference>
<dbReference type="OrthoDB" id="651456at2"/>
<dbReference type="InterPro" id="IPR011006">
    <property type="entry name" value="CheY-like_superfamily"/>
</dbReference>
<dbReference type="Proteomes" id="UP000244090">
    <property type="component" value="Unassembled WGS sequence"/>
</dbReference>
<feature type="modified residue" description="4-aspartylphosphate" evidence="1">
    <location>
        <position position="64"/>
    </location>
</feature>
<dbReference type="Pfam" id="PF00072">
    <property type="entry name" value="Response_reg"/>
    <property type="match status" value="1"/>
</dbReference>
<dbReference type="AlphaFoldDB" id="A0A2T6BZE6"/>
<keyword evidence="1" id="KW-0597">Phosphoprotein</keyword>
<dbReference type="InterPro" id="IPR002052">
    <property type="entry name" value="DNA_methylase_N6_adenine_CS"/>
</dbReference>